<dbReference type="PRINTS" id="PR00686">
    <property type="entry name" value="TIFACTORIID"/>
</dbReference>
<geneLocation type="nucleomorph" evidence="6"/>
<dbReference type="EMBL" id="DQ158858">
    <property type="protein sequence ID" value="ABA27380.1"/>
    <property type="molecule type" value="Genomic_DNA"/>
</dbReference>
<dbReference type="InterPro" id="IPR033710">
    <property type="entry name" value="TBP_eukaryotic"/>
</dbReference>
<gene>
    <name evidence="6" type="primary">tfIId</name>
</gene>
<dbReference type="InterPro" id="IPR012295">
    <property type="entry name" value="TBP_dom_sf"/>
</dbReference>
<evidence type="ECO:0000256" key="5">
    <source>
        <dbReference type="ARBA" id="ARBA00023242"/>
    </source>
</evidence>
<keyword evidence="5" id="KW-0539">Nucleus</keyword>
<dbReference type="CDD" id="cd04516">
    <property type="entry name" value="TBP_eukaryotes"/>
    <property type="match status" value="1"/>
</dbReference>
<dbReference type="GO" id="GO:0005634">
    <property type="term" value="C:nucleus"/>
    <property type="evidence" value="ECO:0007669"/>
    <property type="project" value="UniProtKB-SubCell"/>
</dbReference>
<protein>
    <submittedName>
        <fullName evidence="6">TATA binding protein of transcription factor IID</fullName>
    </submittedName>
</protein>
<evidence type="ECO:0000256" key="3">
    <source>
        <dbReference type="ARBA" id="ARBA00023125"/>
    </source>
</evidence>
<evidence type="ECO:0000256" key="2">
    <source>
        <dbReference type="ARBA" id="ARBA00005560"/>
    </source>
</evidence>
<dbReference type="Proteomes" id="UP000243425">
    <property type="component" value="Nucleomorph 3"/>
</dbReference>
<name>Q3LVY6_BIGNA</name>
<dbReference type="InterPro" id="IPR000814">
    <property type="entry name" value="TBP"/>
</dbReference>
<evidence type="ECO:0000256" key="1">
    <source>
        <dbReference type="ARBA" id="ARBA00004123"/>
    </source>
</evidence>
<evidence type="ECO:0000313" key="6">
    <source>
        <dbReference type="EMBL" id="ABA27380.1"/>
    </source>
</evidence>
<keyword evidence="6" id="KW-0542">Nucleomorph</keyword>
<dbReference type="GO" id="GO:0006352">
    <property type="term" value="P:DNA-templated transcription initiation"/>
    <property type="evidence" value="ECO:0007669"/>
    <property type="project" value="InterPro"/>
</dbReference>
<keyword evidence="3" id="KW-0238">DNA-binding</keyword>
<comment type="subcellular location">
    <subcellularLocation>
        <location evidence="1">Nucleus</location>
    </subcellularLocation>
</comment>
<dbReference type="PANTHER" id="PTHR10126">
    <property type="entry name" value="TATA-BOX BINDING PROTEIN"/>
    <property type="match status" value="1"/>
</dbReference>
<dbReference type="GO" id="GO:0003677">
    <property type="term" value="F:DNA binding"/>
    <property type="evidence" value="ECO:0007669"/>
    <property type="project" value="UniProtKB-KW"/>
</dbReference>
<accession>Q3LVY6</accession>
<proteinExistence type="inferred from homology"/>
<sequence>MLFKSKEENLYRLGDIAYKIHNVVLSVRLDSILDLKKIALRSKNTEFNSKRFHGLIMRSRDPKATAIVFKSGSMICTGAKSEKDGKEAILKFVKIIRNAGFTDLKMQNYRITNIFATMDYKVPINLMQIHIAFPRITKHEPEVHRGLLYYPFDTKLLVTIYASGKITITGAKSMSILERVRNNLTNMILQMRIRNNDSDKLISY</sequence>
<dbReference type="GeneID" id="5788292"/>
<reference evidence="6 7" key="1">
    <citation type="journal article" date="2006" name="Proc. Natl. Acad. Sci. U.S.A.">
        <title>Complete nucleotide sequence of the chlorarachniophyte nucleomorph: nature's smallest nucleus.</title>
        <authorList>
            <person name="Gilson P.R."/>
            <person name="Su V."/>
            <person name="Slamovits C.H."/>
            <person name="Reith M.E."/>
            <person name="Keeling P.J."/>
            <person name="McFadden G.I."/>
        </authorList>
    </citation>
    <scope>NUCLEOTIDE SEQUENCE [LARGE SCALE GENOMIC DNA]</scope>
    <source>
        <strain evidence="7">CCMP621</strain>
    </source>
</reference>
<dbReference type="RefSeq" id="XP_001712992.1">
    <property type="nucleotide sequence ID" value="XM_001712940.1"/>
</dbReference>
<dbReference type="SUPFAM" id="SSF55945">
    <property type="entry name" value="TATA-box binding protein-like"/>
    <property type="match status" value="2"/>
</dbReference>
<evidence type="ECO:0000256" key="4">
    <source>
        <dbReference type="ARBA" id="ARBA00023163"/>
    </source>
</evidence>
<keyword evidence="4" id="KW-0804">Transcription</keyword>
<dbReference type="AlphaFoldDB" id="Q3LVY6"/>
<dbReference type="Pfam" id="PF00352">
    <property type="entry name" value="TBP"/>
    <property type="match status" value="2"/>
</dbReference>
<comment type="similarity">
    <text evidence="2">Belongs to the TBP family.</text>
</comment>
<evidence type="ECO:0000313" key="7">
    <source>
        <dbReference type="Proteomes" id="UP000243425"/>
    </source>
</evidence>
<dbReference type="Gene3D" id="3.30.310.10">
    <property type="entry name" value="TATA-Binding Protein"/>
    <property type="match status" value="2"/>
</dbReference>
<organism evidence="6 7">
    <name type="scientific">Bigelowiella natans</name>
    <name type="common">Pedinomonas minutissima</name>
    <name type="synonym">Chlorarachnion sp. (strain CCMP621)</name>
    <dbReference type="NCBI Taxonomy" id="227086"/>
    <lineage>
        <taxon>Eukaryota</taxon>
        <taxon>Sar</taxon>
        <taxon>Rhizaria</taxon>
        <taxon>Cercozoa</taxon>
        <taxon>Chlorarachniophyceae</taxon>
        <taxon>Bigelowiella</taxon>
    </lineage>
</organism>